<dbReference type="PANTHER" id="PTHR37422">
    <property type="entry name" value="TEICHURONIC ACID BIOSYNTHESIS PROTEIN TUAE"/>
    <property type="match status" value="1"/>
</dbReference>
<dbReference type="AlphaFoldDB" id="A0A0W0VA94"/>
<organism evidence="7 8">
    <name type="scientific">Legionella jordanis</name>
    <dbReference type="NCBI Taxonomy" id="456"/>
    <lineage>
        <taxon>Bacteria</taxon>
        <taxon>Pseudomonadati</taxon>
        <taxon>Pseudomonadota</taxon>
        <taxon>Gammaproteobacteria</taxon>
        <taxon>Legionellales</taxon>
        <taxon>Legionellaceae</taxon>
        <taxon>Legionella</taxon>
    </lineage>
</organism>
<feature type="transmembrane region" description="Helical" evidence="5">
    <location>
        <begin position="113"/>
        <end position="133"/>
    </location>
</feature>
<feature type="transmembrane region" description="Helical" evidence="5">
    <location>
        <begin position="153"/>
        <end position="170"/>
    </location>
</feature>
<keyword evidence="2 5" id="KW-0812">Transmembrane</keyword>
<dbReference type="Gene3D" id="1.25.40.10">
    <property type="entry name" value="Tetratricopeptide repeat domain"/>
    <property type="match status" value="1"/>
</dbReference>
<dbReference type="OrthoDB" id="9783389at2"/>
<dbReference type="InterPro" id="IPR051533">
    <property type="entry name" value="WaaL-like"/>
</dbReference>
<feature type="transmembrane region" description="Helical" evidence="5">
    <location>
        <begin position="190"/>
        <end position="217"/>
    </location>
</feature>
<dbReference type="GO" id="GO:0016020">
    <property type="term" value="C:membrane"/>
    <property type="evidence" value="ECO:0007669"/>
    <property type="project" value="UniProtKB-SubCell"/>
</dbReference>
<feature type="transmembrane region" description="Helical" evidence="5">
    <location>
        <begin position="418"/>
        <end position="438"/>
    </location>
</feature>
<protein>
    <submittedName>
        <fullName evidence="7">O-Antigen ligase</fullName>
    </submittedName>
</protein>
<feature type="transmembrane region" description="Helical" evidence="5">
    <location>
        <begin position="7"/>
        <end position="25"/>
    </location>
</feature>
<comment type="subcellular location">
    <subcellularLocation>
        <location evidence="1">Membrane</location>
        <topology evidence="1">Multi-pass membrane protein</topology>
    </subcellularLocation>
</comment>
<dbReference type="InterPro" id="IPR007016">
    <property type="entry name" value="O-antigen_ligase-rel_domated"/>
</dbReference>
<evidence type="ECO:0000256" key="3">
    <source>
        <dbReference type="ARBA" id="ARBA00022989"/>
    </source>
</evidence>
<sequence length="628" mass="71483">MLGKINIQSCQAVLFSGLLALAFLFQGTSDLSVLGISYSLMVFCFFLMFIHYHDKIILSINPVLFFIVLWLISSIAPLFLGYVATTAWFGVFQCSLWLSAFLIFTYCPNPERLWSYILTTLWICALISSFQALVQVVALQEMPVGLFINKNSHAAFLMFVVILLSGKFLTIKSTTQPLGKIFKWGLGASIFLMSTVMLLVLSRGIIVSFSIAMPALFFQTRDGGNRDRWFELALIFFAALLAIFLFAKPAIAHRIALLHQEKSRVVLWEGAWHLWQNQKWFGVGIFNFMHYYPAFSLPGDGSNLQYAHNDYLQLLIEIGVIGLLSFMAILYYIIATGWCFKAAHQTAKAISLKSATLAVAALSLHSFVDFNFYVLGLNCLLGCGLGYVHRTLHEVDVFPVCEIKIAPTIRSISQISMAALFLILTIQGMRLLMLDVYVQRAERSLQLLNFNQADDHIKQAIRWFPYSDLRSRRVDILLKQAEACRKKSEIHRIGKAVEEELRLALIENPFNSKAYFQLGLVYSLYLNKTTQAEQLFNKAVTLYPQFNLARLTLAQFLIAKGELVHAHELLESGLNYPIQNEYAEMYLNYLGKLRYEHGQKKWALQVFNRLNQLNVKKTDYSDLKISSL</sequence>
<feature type="transmembrane region" description="Helical" evidence="5">
    <location>
        <begin position="229"/>
        <end position="247"/>
    </location>
</feature>
<dbReference type="PANTHER" id="PTHR37422:SF13">
    <property type="entry name" value="LIPOPOLYSACCHARIDE BIOSYNTHESIS PROTEIN PA4999-RELATED"/>
    <property type="match status" value="1"/>
</dbReference>
<feature type="transmembrane region" description="Helical" evidence="5">
    <location>
        <begin position="311"/>
        <end position="334"/>
    </location>
</feature>
<keyword evidence="7" id="KW-0436">Ligase</keyword>
<feature type="transmembrane region" description="Helical" evidence="5">
    <location>
        <begin position="62"/>
        <end position="80"/>
    </location>
</feature>
<reference evidence="7 8" key="1">
    <citation type="submission" date="2015-11" db="EMBL/GenBank/DDBJ databases">
        <title>Genomic analysis of 38 Legionella species identifies large and diverse effector repertoires.</title>
        <authorList>
            <person name="Burstein D."/>
            <person name="Amaro F."/>
            <person name="Zusman T."/>
            <person name="Lifshitz Z."/>
            <person name="Cohen O."/>
            <person name="Gilbert J.A."/>
            <person name="Pupko T."/>
            <person name="Shuman H.A."/>
            <person name="Segal G."/>
        </authorList>
    </citation>
    <scope>NUCLEOTIDE SEQUENCE [LARGE SCALE GENOMIC DNA]</scope>
    <source>
        <strain evidence="7 8">BL-540</strain>
    </source>
</reference>
<gene>
    <name evidence="7" type="ORF">Ljor_1360</name>
</gene>
<comment type="caution">
    <text evidence="7">The sequence shown here is derived from an EMBL/GenBank/DDBJ whole genome shotgun (WGS) entry which is preliminary data.</text>
</comment>
<dbReference type="RefSeq" id="WP_058470852.1">
    <property type="nucleotide sequence ID" value="NZ_CAAAIC010000003.1"/>
</dbReference>
<dbReference type="SUPFAM" id="SSF48452">
    <property type="entry name" value="TPR-like"/>
    <property type="match status" value="1"/>
</dbReference>
<dbReference type="Pfam" id="PF04932">
    <property type="entry name" value="Wzy_C"/>
    <property type="match status" value="1"/>
</dbReference>
<evidence type="ECO:0000256" key="1">
    <source>
        <dbReference type="ARBA" id="ARBA00004141"/>
    </source>
</evidence>
<name>A0A0W0VA94_9GAMM</name>
<feature type="domain" description="O-antigen ligase-related" evidence="6">
    <location>
        <begin position="189"/>
        <end position="327"/>
    </location>
</feature>
<dbReference type="PATRIC" id="fig|456.5.peg.1455"/>
<dbReference type="InterPro" id="IPR011990">
    <property type="entry name" value="TPR-like_helical_dom_sf"/>
</dbReference>
<feature type="transmembrane region" description="Helical" evidence="5">
    <location>
        <begin position="31"/>
        <end position="50"/>
    </location>
</feature>
<keyword evidence="8" id="KW-1185">Reference proteome</keyword>
<dbReference type="EMBL" id="LNYJ01000011">
    <property type="protein sequence ID" value="KTD17054.1"/>
    <property type="molecule type" value="Genomic_DNA"/>
</dbReference>
<evidence type="ECO:0000256" key="5">
    <source>
        <dbReference type="SAM" id="Phobius"/>
    </source>
</evidence>
<evidence type="ECO:0000313" key="8">
    <source>
        <dbReference type="Proteomes" id="UP000055035"/>
    </source>
</evidence>
<keyword evidence="4 5" id="KW-0472">Membrane</keyword>
<evidence type="ECO:0000256" key="4">
    <source>
        <dbReference type="ARBA" id="ARBA00023136"/>
    </source>
</evidence>
<evidence type="ECO:0000313" key="7">
    <source>
        <dbReference type="EMBL" id="KTD17054.1"/>
    </source>
</evidence>
<dbReference type="GO" id="GO:0016874">
    <property type="term" value="F:ligase activity"/>
    <property type="evidence" value="ECO:0007669"/>
    <property type="project" value="UniProtKB-KW"/>
</dbReference>
<dbReference type="STRING" id="456.Ljor_1360"/>
<proteinExistence type="predicted"/>
<accession>A0A0W0VA94</accession>
<evidence type="ECO:0000256" key="2">
    <source>
        <dbReference type="ARBA" id="ARBA00022692"/>
    </source>
</evidence>
<feature type="transmembrane region" description="Helical" evidence="5">
    <location>
        <begin position="280"/>
        <end position="299"/>
    </location>
</feature>
<feature type="transmembrane region" description="Helical" evidence="5">
    <location>
        <begin position="86"/>
        <end position="106"/>
    </location>
</feature>
<evidence type="ECO:0000259" key="6">
    <source>
        <dbReference type="Pfam" id="PF04932"/>
    </source>
</evidence>
<keyword evidence="3 5" id="KW-1133">Transmembrane helix</keyword>
<dbReference type="Proteomes" id="UP000055035">
    <property type="component" value="Unassembled WGS sequence"/>
</dbReference>